<dbReference type="GO" id="GO:0046872">
    <property type="term" value="F:metal ion binding"/>
    <property type="evidence" value="ECO:0007669"/>
    <property type="project" value="UniProtKB-KW"/>
</dbReference>
<dbReference type="InterPro" id="IPR025657">
    <property type="entry name" value="RadC_JAB"/>
</dbReference>
<dbReference type="SUPFAM" id="SSF102712">
    <property type="entry name" value="JAB1/MPN domain"/>
    <property type="match status" value="1"/>
</dbReference>
<keyword evidence="1" id="KW-0645">Protease</keyword>
<keyword evidence="2" id="KW-0479">Metal-binding</keyword>
<dbReference type="PANTHER" id="PTHR30471:SF3">
    <property type="entry name" value="UPF0758 PROTEIN YEES-RELATED"/>
    <property type="match status" value="1"/>
</dbReference>
<keyword evidence="4" id="KW-0862">Zinc</keyword>
<keyword evidence="8" id="KW-1185">Reference proteome</keyword>
<dbReference type="InterPro" id="IPR001405">
    <property type="entry name" value="UPF0758"/>
</dbReference>
<evidence type="ECO:0000256" key="5">
    <source>
        <dbReference type="ARBA" id="ARBA00023049"/>
    </source>
</evidence>
<dbReference type="InterPro" id="IPR037518">
    <property type="entry name" value="MPN"/>
</dbReference>
<evidence type="ECO:0000256" key="2">
    <source>
        <dbReference type="ARBA" id="ARBA00022723"/>
    </source>
</evidence>
<comment type="caution">
    <text evidence="7">The sequence shown here is derived from an EMBL/GenBank/DDBJ whole genome shotgun (WGS) entry which is preliminary data.</text>
</comment>
<dbReference type="AlphaFoldDB" id="A0A5C6TRH3"/>
<sequence>MPMIVGSARDAATLLAHHFRHVAGERIAVLHLGPERRVLGCDESAVTPGDSAPLPIRDILAAALKRDSRGLILAHNHPGGDPRPSAADVAATRSLARAAASLGIRLHDHLIFAGGDCRSFRELGLL</sequence>
<name>A0A5C6TRH3_9SPHN</name>
<evidence type="ECO:0000313" key="7">
    <source>
        <dbReference type="EMBL" id="TXC62953.1"/>
    </source>
</evidence>
<dbReference type="GO" id="GO:0008237">
    <property type="term" value="F:metallopeptidase activity"/>
    <property type="evidence" value="ECO:0007669"/>
    <property type="project" value="UniProtKB-KW"/>
</dbReference>
<accession>A0A5C6TRH3</accession>
<dbReference type="Gene3D" id="3.40.140.10">
    <property type="entry name" value="Cytidine Deaminase, domain 2"/>
    <property type="match status" value="1"/>
</dbReference>
<reference evidence="7 8" key="1">
    <citation type="journal article" date="2015" name="J. Microbiol.">
        <title>Sphingosinicella ginsenosidimutans sp. nov., with ginsenoside converting activity.</title>
        <authorList>
            <person name="Kim J.K."/>
            <person name="Kang M.S."/>
            <person name="Park S.C."/>
            <person name="Kim K.M."/>
            <person name="Choi K."/>
            <person name="Yoon M.H."/>
            <person name="Im W.T."/>
        </authorList>
    </citation>
    <scope>NUCLEOTIDE SEQUENCE [LARGE SCALE GENOMIC DNA]</scope>
    <source>
        <strain evidence="7 8">BS-11</strain>
    </source>
</reference>
<gene>
    <name evidence="7" type="ORF">FRZ32_04285</name>
</gene>
<dbReference type="GO" id="GO:0006508">
    <property type="term" value="P:proteolysis"/>
    <property type="evidence" value="ECO:0007669"/>
    <property type="project" value="UniProtKB-KW"/>
</dbReference>
<proteinExistence type="predicted"/>
<dbReference type="Pfam" id="PF04002">
    <property type="entry name" value="RadC"/>
    <property type="match status" value="1"/>
</dbReference>
<dbReference type="PROSITE" id="PS50249">
    <property type="entry name" value="MPN"/>
    <property type="match status" value="1"/>
</dbReference>
<dbReference type="PANTHER" id="PTHR30471">
    <property type="entry name" value="DNA REPAIR PROTEIN RADC"/>
    <property type="match status" value="1"/>
</dbReference>
<keyword evidence="5" id="KW-0482">Metalloprotease</keyword>
<dbReference type="EMBL" id="VOQQ01000001">
    <property type="protein sequence ID" value="TXC62953.1"/>
    <property type="molecule type" value="Genomic_DNA"/>
</dbReference>
<keyword evidence="3" id="KW-0378">Hydrolase</keyword>
<evidence type="ECO:0000259" key="6">
    <source>
        <dbReference type="PROSITE" id="PS50249"/>
    </source>
</evidence>
<evidence type="ECO:0000313" key="8">
    <source>
        <dbReference type="Proteomes" id="UP000321249"/>
    </source>
</evidence>
<evidence type="ECO:0000256" key="3">
    <source>
        <dbReference type="ARBA" id="ARBA00022801"/>
    </source>
</evidence>
<evidence type="ECO:0000256" key="4">
    <source>
        <dbReference type="ARBA" id="ARBA00022833"/>
    </source>
</evidence>
<organism evidence="7 8">
    <name type="scientific">Allosphingosinicella ginsenosidimutans</name>
    <dbReference type="NCBI Taxonomy" id="1176539"/>
    <lineage>
        <taxon>Bacteria</taxon>
        <taxon>Pseudomonadati</taxon>
        <taxon>Pseudomonadota</taxon>
        <taxon>Alphaproteobacteria</taxon>
        <taxon>Sphingomonadales</taxon>
        <taxon>Sphingomonadaceae</taxon>
        <taxon>Allosphingosinicella</taxon>
    </lineage>
</organism>
<feature type="domain" description="MPN" evidence="6">
    <location>
        <begin position="4"/>
        <end position="126"/>
    </location>
</feature>
<dbReference type="Proteomes" id="UP000321249">
    <property type="component" value="Unassembled WGS sequence"/>
</dbReference>
<protein>
    <recommendedName>
        <fullName evidence="6">MPN domain-containing protein</fullName>
    </recommendedName>
</protein>
<evidence type="ECO:0000256" key="1">
    <source>
        <dbReference type="ARBA" id="ARBA00022670"/>
    </source>
</evidence>